<evidence type="ECO:0000259" key="2">
    <source>
        <dbReference type="PROSITE" id="PS50048"/>
    </source>
</evidence>
<organism evidence="3 4">
    <name type="scientific">Dactylonectria macrodidyma</name>
    <dbReference type="NCBI Taxonomy" id="307937"/>
    <lineage>
        <taxon>Eukaryota</taxon>
        <taxon>Fungi</taxon>
        <taxon>Dikarya</taxon>
        <taxon>Ascomycota</taxon>
        <taxon>Pezizomycotina</taxon>
        <taxon>Sordariomycetes</taxon>
        <taxon>Hypocreomycetidae</taxon>
        <taxon>Hypocreales</taxon>
        <taxon>Nectriaceae</taxon>
        <taxon>Dactylonectria</taxon>
    </lineage>
</organism>
<dbReference type="SMART" id="SM00066">
    <property type="entry name" value="GAL4"/>
    <property type="match status" value="1"/>
</dbReference>
<keyword evidence="4" id="KW-1185">Reference proteome</keyword>
<dbReference type="GO" id="GO:0008270">
    <property type="term" value="F:zinc ion binding"/>
    <property type="evidence" value="ECO:0007669"/>
    <property type="project" value="InterPro"/>
</dbReference>
<dbReference type="GO" id="GO:0000981">
    <property type="term" value="F:DNA-binding transcription factor activity, RNA polymerase II-specific"/>
    <property type="evidence" value="ECO:0007669"/>
    <property type="project" value="InterPro"/>
</dbReference>
<dbReference type="CDD" id="cd00067">
    <property type="entry name" value="GAL4"/>
    <property type="match status" value="1"/>
</dbReference>
<dbReference type="Proteomes" id="UP000738349">
    <property type="component" value="Unassembled WGS sequence"/>
</dbReference>
<dbReference type="EMBL" id="JAGMUV010000043">
    <property type="protein sequence ID" value="KAH7110943.1"/>
    <property type="molecule type" value="Genomic_DNA"/>
</dbReference>
<dbReference type="OrthoDB" id="2269373at2759"/>
<evidence type="ECO:0000313" key="4">
    <source>
        <dbReference type="Proteomes" id="UP000738349"/>
    </source>
</evidence>
<reference evidence="3" key="1">
    <citation type="journal article" date="2021" name="Nat. Commun.">
        <title>Genetic determinants of endophytism in the Arabidopsis root mycobiome.</title>
        <authorList>
            <person name="Mesny F."/>
            <person name="Miyauchi S."/>
            <person name="Thiergart T."/>
            <person name="Pickel B."/>
            <person name="Atanasova L."/>
            <person name="Karlsson M."/>
            <person name="Huettel B."/>
            <person name="Barry K.W."/>
            <person name="Haridas S."/>
            <person name="Chen C."/>
            <person name="Bauer D."/>
            <person name="Andreopoulos W."/>
            <person name="Pangilinan J."/>
            <person name="LaButti K."/>
            <person name="Riley R."/>
            <person name="Lipzen A."/>
            <person name="Clum A."/>
            <person name="Drula E."/>
            <person name="Henrissat B."/>
            <person name="Kohler A."/>
            <person name="Grigoriev I.V."/>
            <person name="Martin F.M."/>
            <person name="Hacquard S."/>
        </authorList>
    </citation>
    <scope>NUCLEOTIDE SEQUENCE</scope>
    <source>
        <strain evidence="3">MPI-CAGE-AT-0147</strain>
    </source>
</reference>
<proteinExistence type="predicted"/>
<gene>
    <name evidence="3" type="ORF">EDB81DRAFT_831079</name>
</gene>
<keyword evidence="1" id="KW-0539">Nucleus</keyword>
<evidence type="ECO:0000256" key="1">
    <source>
        <dbReference type="ARBA" id="ARBA00023242"/>
    </source>
</evidence>
<dbReference type="SUPFAM" id="SSF57701">
    <property type="entry name" value="Zn2/Cys6 DNA-binding domain"/>
    <property type="match status" value="1"/>
</dbReference>
<evidence type="ECO:0000313" key="3">
    <source>
        <dbReference type="EMBL" id="KAH7110943.1"/>
    </source>
</evidence>
<protein>
    <recommendedName>
        <fullName evidence="2">Zn(2)-C6 fungal-type domain-containing protein</fullName>
    </recommendedName>
</protein>
<dbReference type="AlphaFoldDB" id="A0A9P9I7P0"/>
<comment type="caution">
    <text evidence="3">The sequence shown here is derived from an EMBL/GenBank/DDBJ whole genome shotgun (WGS) entry which is preliminary data.</text>
</comment>
<dbReference type="InterPro" id="IPR001138">
    <property type="entry name" value="Zn2Cys6_DnaBD"/>
</dbReference>
<dbReference type="Pfam" id="PF00172">
    <property type="entry name" value="Zn_clus"/>
    <property type="match status" value="1"/>
</dbReference>
<dbReference type="Gene3D" id="4.10.240.10">
    <property type="entry name" value="Zn(2)-C6 fungal-type DNA-binding domain"/>
    <property type="match status" value="1"/>
</dbReference>
<sequence length="100" mass="11057">MQTQAPRNCVSCKERKVRCDLRRPCLNCTKANRKCVFPTTGRILRHPSTCGGTLRPVAAGRLISWIASTGWRTWSAVFMPELIAAKLGSMKTSPGVRSHS</sequence>
<dbReference type="PROSITE" id="PS50048">
    <property type="entry name" value="ZN2_CY6_FUNGAL_2"/>
    <property type="match status" value="1"/>
</dbReference>
<accession>A0A9P9I7P0</accession>
<name>A0A9P9I7P0_9HYPO</name>
<feature type="domain" description="Zn(2)-C6 fungal-type" evidence="2">
    <location>
        <begin position="8"/>
        <end position="37"/>
    </location>
</feature>
<dbReference type="InterPro" id="IPR036864">
    <property type="entry name" value="Zn2-C6_fun-type_DNA-bd_sf"/>
</dbReference>